<dbReference type="PIRSF" id="PIRSF000774">
    <property type="entry name" value="RpoN"/>
    <property type="match status" value="1"/>
</dbReference>
<protein>
    <recommendedName>
        <fullName evidence="9">RNA polymerase sigma-54 factor</fullName>
    </recommendedName>
</protein>
<evidence type="ECO:0000313" key="14">
    <source>
        <dbReference type="Proteomes" id="UP000308891"/>
    </source>
</evidence>
<dbReference type="RefSeq" id="WP_136551868.1">
    <property type="nucleotide sequence ID" value="NZ_STGJ01000005.1"/>
</dbReference>
<keyword evidence="5 9" id="KW-0805">Transcription regulation</keyword>
<feature type="compositionally biased region" description="Basic and acidic residues" evidence="10">
    <location>
        <begin position="63"/>
        <end position="78"/>
    </location>
</feature>
<dbReference type="NCBIfam" id="TIGR02395">
    <property type="entry name" value="rpoN_sigma"/>
    <property type="match status" value="1"/>
</dbReference>
<dbReference type="InterPro" id="IPR007634">
    <property type="entry name" value="RNA_pol_sigma_54_DNA-bd"/>
</dbReference>
<dbReference type="Pfam" id="PF04963">
    <property type="entry name" value="Sigma54_CBD"/>
    <property type="match status" value="1"/>
</dbReference>
<comment type="function">
    <text evidence="9">Sigma factors are initiation factors that promote the attachment of RNA polymerase to specific initiation sites and are then released.</text>
</comment>
<name>A0A4T0V0J5_9NEIS</name>
<dbReference type="OrthoDB" id="9814402at2"/>
<dbReference type="GO" id="GO:0016987">
    <property type="term" value="F:sigma factor activity"/>
    <property type="evidence" value="ECO:0007669"/>
    <property type="project" value="UniProtKB-KW"/>
</dbReference>
<feature type="region of interest" description="Disordered" evidence="10">
    <location>
        <begin position="44"/>
        <end position="92"/>
    </location>
</feature>
<feature type="domain" description="RNA polymerase sigma factor 54 DNA-binding" evidence="11">
    <location>
        <begin position="310"/>
        <end position="462"/>
    </location>
</feature>
<proteinExistence type="inferred from homology"/>
<gene>
    <name evidence="13" type="ORF">E5K04_05340</name>
</gene>
<dbReference type="GO" id="GO:0003677">
    <property type="term" value="F:DNA binding"/>
    <property type="evidence" value="ECO:0007669"/>
    <property type="project" value="UniProtKB-KW"/>
</dbReference>
<dbReference type="PROSITE" id="PS00717">
    <property type="entry name" value="SIGMA54_1"/>
    <property type="match status" value="1"/>
</dbReference>
<dbReference type="GO" id="GO:0000428">
    <property type="term" value="C:DNA-directed RNA polymerase complex"/>
    <property type="evidence" value="ECO:0007669"/>
    <property type="project" value="UniProtKB-KW"/>
</dbReference>
<keyword evidence="3 9" id="KW-0808">Transferase</keyword>
<comment type="similarity">
    <text evidence="1 9">Belongs to the sigma-54 factor family.</text>
</comment>
<keyword evidence="8 9" id="KW-0804">Transcription</keyword>
<dbReference type="PROSITE" id="PS50044">
    <property type="entry name" value="SIGMA54_3"/>
    <property type="match status" value="1"/>
</dbReference>
<reference evidence="13 14" key="1">
    <citation type="submission" date="2019-04" db="EMBL/GenBank/DDBJ databases">
        <title>Crenobacter sp. nov.</title>
        <authorList>
            <person name="Shi S."/>
        </authorList>
    </citation>
    <scope>NUCLEOTIDE SEQUENCE [LARGE SCALE GENOMIC DNA]</scope>
    <source>
        <strain evidence="13 14">GY 70310</strain>
    </source>
</reference>
<dbReference type="PANTHER" id="PTHR32248">
    <property type="entry name" value="RNA POLYMERASE SIGMA-54 FACTOR"/>
    <property type="match status" value="1"/>
</dbReference>
<evidence type="ECO:0000256" key="9">
    <source>
        <dbReference type="PIRNR" id="PIRNR000774"/>
    </source>
</evidence>
<dbReference type="InterPro" id="IPR038709">
    <property type="entry name" value="RpoN_core-bd_sf"/>
</dbReference>
<dbReference type="PRINTS" id="PR00045">
    <property type="entry name" value="SIGMA54FCT"/>
</dbReference>
<dbReference type="InterPro" id="IPR007046">
    <property type="entry name" value="RNA_pol_sigma_54_core-bd"/>
</dbReference>
<evidence type="ECO:0000256" key="5">
    <source>
        <dbReference type="ARBA" id="ARBA00023015"/>
    </source>
</evidence>
<accession>A0A4T0V0J5</accession>
<evidence type="ECO:0000256" key="4">
    <source>
        <dbReference type="ARBA" id="ARBA00022695"/>
    </source>
</evidence>
<dbReference type="Gene3D" id="1.10.10.1330">
    <property type="entry name" value="RNA polymerase sigma-54 factor, core-binding domain"/>
    <property type="match status" value="1"/>
</dbReference>
<dbReference type="Proteomes" id="UP000308891">
    <property type="component" value="Unassembled WGS sequence"/>
</dbReference>
<dbReference type="Gene3D" id="1.10.10.60">
    <property type="entry name" value="Homeodomain-like"/>
    <property type="match status" value="1"/>
</dbReference>
<evidence type="ECO:0000256" key="7">
    <source>
        <dbReference type="ARBA" id="ARBA00023125"/>
    </source>
</evidence>
<dbReference type="GO" id="GO:0006352">
    <property type="term" value="P:DNA-templated transcription initiation"/>
    <property type="evidence" value="ECO:0007669"/>
    <property type="project" value="InterPro"/>
</dbReference>
<evidence type="ECO:0000256" key="3">
    <source>
        <dbReference type="ARBA" id="ARBA00022679"/>
    </source>
</evidence>
<dbReference type="EMBL" id="STGJ01000005">
    <property type="protein sequence ID" value="TIC84595.1"/>
    <property type="molecule type" value="Genomic_DNA"/>
</dbReference>
<dbReference type="Pfam" id="PF04552">
    <property type="entry name" value="Sigma54_DBD"/>
    <property type="match status" value="1"/>
</dbReference>
<dbReference type="InterPro" id="IPR000394">
    <property type="entry name" value="RNA_pol_sigma_54"/>
</dbReference>
<evidence type="ECO:0000256" key="2">
    <source>
        <dbReference type="ARBA" id="ARBA00022478"/>
    </source>
</evidence>
<dbReference type="AlphaFoldDB" id="A0A4T0V0J5"/>
<sequence length="464" mass="51023">MKQSLQLKVSQQLTLTPQLQQSIKLLQMSTLELGTEIERYLADNPLLERQDDAEPFEAPQESAAREEEGASRADEGAHAQEAAESWGSGSARGDGDEFDPLLNIAEKPSLRAHLAAQLGELSLSARERALLIVLIEETDDDGYLADDNEAIAASLPAELEVDADEIGYLRRLLQQLEPAGIGCRSLEDFLQLQLSALPVSAAATLAARIVDGHLALLGNRDYGKLKRLLAVDEAQIRDAQALISRLRPRPAGGFDDDDTRYVAPDVLVSKVRGRWLARLNAQVQPKLRVNSVYANLLQQQRDSAGALGGQLQEARWLVKNLQQRFDTILKVSEAIVDRQQKFFEHGEVAMRPLILRDIADELGLHESTISRVTTQKYLLCSRGLFELKYFFGSSLETGDGGECSATSIKAHMKRLIDGEDPKKPLSDSALAEALSGLGIQVARRTVAKYREAMQVAPASQRKTL</sequence>
<keyword evidence="4 9" id="KW-0548">Nucleotidyltransferase</keyword>
<evidence type="ECO:0000259" key="12">
    <source>
        <dbReference type="Pfam" id="PF04963"/>
    </source>
</evidence>
<dbReference type="GO" id="GO:0001216">
    <property type="term" value="F:DNA-binding transcription activator activity"/>
    <property type="evidence" value="ECO:0007669"/>
    <property type="project" value="InterPro"/>
</dbReference>
<evidence type="ECO:0000256" key="8">
    <source>
        <dbReference type="ARBA" id="ARBA00023163"/>
    </source>
</evidence>
<keyword evidence="6 9" id="KW-0731">Sigma factor</keyword>
<dbReference type="GO" id="GO:0016779">
    <property type="term" value="F:nucleotidyltransferase activity"/>
    <property type="evidence" value="ECO:0007669"/>
    <property type="project" value="UniProtKB-KW"/>
</dbReference>
<dbReference type="NCBIfam" id="NF004595">
    <property type="entry name" value="PRK05932.1-2"/>
    <property type="match status" value="1"/>
</dbReference>
<evidence type="ECO:0000313" key="13">
    <source>
        <dbReference type="EMBL" id="TIC84595.1"/>
    </source>
</evidence>
<dbReference type="NCBIfam" id="NF009118">
    <property type="entry name" value="PRK12469.1"/>
    <property type="match status" value="1"/>
</dbReference>
<dbReference type="PROSITE" id="PS00718">
    <property type="entry name" value="SIGMA54_2"/>
    <property type="match status" value="1"/>
</dbReference>
<dbReference type="PANTHER" id="PTHR32248:SF4">
    <property type="entry name" value="RNA POLYMERASE SIGMA-54 FACTOR"/>
    <property type="match status" value="1"/>
</dbReference>
<evidence type="ECO:0000256" key="6">
    <source>
        <dbReference type="ARBA" id="ARBA00023082"/>
    </source>
</evidence>
<feature type="domain" description="RNA polymerase sigma factor 54 core-binding" evidence="12">
    <location>
        <begin position="104"/>
        <end position="293"/>
    </location>
</feature>
<comment type="caution">
    <text evidence="13">The sequence shown here is derived from an EMBL/GenBank/DDBJ whole genome shotgun (WGS) entry which is preliminary data.</text>
</comment>
<keyword evidence="7 9" id="KW-0238">DNA-binding</keyword>
<evidence type="ECO:0000256" key="1">
    <source>
        <dbReference type="ARBA" id="ARBA00008798"/>
    </source>
</evidence>
<keyword evidence="14" id="KW-1185">Reference proteome</keyword>
<dbReference type="Pfam" id="PF00309">
    <property type="entry name" value="Sigma54_AID"/>
    <property type="match status" value="1"/>
</dbReference>
<keyword evidence="2 9" id="KW-0240">DNA-directed RNA polymerase</keyword>
<evidence type="ECO:0000256" key="10">
    <source>
        <dbReference type="SAM" id="MobiDB-lite"/>
    </source>
</evidence>
<organism evidence="13 14">
    <name type="scientific">Crenobacter intestini</name>
    <dbReference type="NCBI Taxonomy" id="2563443"/>
    <lineage>
        <taxon>Bacteria</taxon>
        <taxon>Pseudomonadati</taxon>
        <taxon>Pseudomonadota</taxon>
        <taxon>Betaproteobacteria</taxon>
        <taxon>Neisseriales</taxon>
        <taxon>Neisseriaceae</taxon>
        <taxon>Crenobacter</taxon>
    </lineage>
</organism>
<evidence type="ECO:0000259" key="11">
    <source>
        <dbReference type="Pfam" id="PF04552"/>
    </source>
</evidence>